<organism evidence="3 4">
    <name type="scientific">Porphyromonas loveana</name>
    <dbReference type="NCBI Taxonomy" id="1884669"/>
    <lineage>
        <taxon>Bacteria</taxon>
        <taxon>Pseudomonadati</taxon>
        <taxon>Bacteroidota</taxon>
        <taxon>Bacteroidia</taxon>
        <taxon>Bacteroidales</taxon>
        <taxon>Porphyromonadaceae</taxon>
        <taxon>Porphyromonas</taxon>
    </lineage>
</organism>
<dbReference type="GO" id="GO:0003955">
    <property type="term" value="F:NAD(P)H dehydrogenase (quinone) activity"/>
    <property type="evidence" value="ECO:0007669"/>
    <property type="project" value="TreeGrafter"/>
</dbReference>
<reference evidence="3 4" key="1">
    <citation type="submission" date="2018-04" db="EMBL/GenBank/DDBJ databases">
        <title>Genomic Encyclopedia of Type Strains, Phase IV (KMG-IV): sequencing the most valuable type-strain genomes for metagenomic binning, comparative biology and taxonomic classification.</title>
        <authorList>
            <person name="Goeker M."/>
        </authorList>
    </citation>
    <scope>NUCLEOTIDE SEQUENCE [LARGE SCALE GENOMIC DNA]</scope>
    <source>
        <strain evidence="3 4">DSM 28520</strain>
    </source>
</reference>
<name>A0A2U1F3P1_9PORP</name>
<dbReference type="Pfam" id="PF02525">
    <property type="entry name" value="Flavodoxin_2"/>
    <property type="match status" value="1"/>
</dbReference>
<dbReference type="PANTHER" id="PTHR47307">
    <property type="entry name" value="GLUTATHIONE-REGULATED POTASSIUM-EFFLUX SYSTEM ANCILLARY PROTEIN KEFG"/>
    <property type="match status" value="1"/>
</dbReference>
<dbReference type="SUPFAM" id="SSF52218">
    <property type="entry name" value="Flavoproteins"/>
    <property type="match status" value="1"/>
</dbReference>
<accession>A0A2U1F3P1</accession>
<evidence type="ECO:0000259" key="2">
    <source>
        <dbReference type="Pfam" id="PF02525"/>
    </source>
</evidence>
<evidence type="ECO:0000256" key="1">
    <source>
        <dbReference type="ARBA" id="ARBA00023002"/>
    </source>
</evidence>
<evidence type="ECO:0000313" key="3">
    <source>
        <dbReference type="EMBL" id="PVZ06794.1"/>
    </source>
</evidence>
<dbReference type="RefSeq" id="WP_116680004.1">
    <property type="nucleotide sequence ID" value="NZ_QEKY01000021.1"/>
</dbReference>
<evidence type="ECO:0000313" key="4">
    <source>
        <dbReference type="Proteomes" id="UP000245462"/>
    </source>
</evidence>
<dbReference type="GO" id="GO:0010181">
    <property type="term" value="F:FMN binding"/>
    <property type="evidence" value="ECO:0007669"/>
    <property type="project" value="TreeGrafter"/>
</dbReference>
<feature type="domain" description="Flavodoxin-like fold" evidence="2">
    <location>
        <begin position="2"/>
        <end position="157"/>
    </location>
</feature>
<dbReference type="AlphaFoldDB" id="A0A2U1F3P1"/>
<dbReference type="PANTHER" id="PTHR47307:SF1">
    <property type="entry name" value="GLUTATHIONE-REGULATED POTASSIUM-EFFLUX SYSTEM ANCILLARY PROTEIN KEFG"/>
    <property type="match status" value="1"/>
</dbReference>
<sequence>MSKVLVISGHPSLEHSHANKAILEELQKLLPNAEISRLDVLYPDFKINVAAEQEKLEKADVIVWQFPVNWYSLPALLKKWLDDVFTYGFAYGTDDTKLKGKKLILSCTTGSPEESYQYGQAQNYPFTDFLNTHRQTANLCKMDFQEPIISYGMMYMEGVMPTEVLTSIQERAKAHAKKLVERIG</sequence>
<comment type="caution">
    <text evidence="3">The sequence shown here is derived from an EMBL/GenBank/DDBJ whole genome shotgun (WGS) entry which is preliminary data.</text>
</comment>
<dbReference type="EMBL" id="QEKY01000021">
    <property type="protein sequence ID" value="PVZ06794.1"/>
    <property type="molecule type" value="Genomic_DNA"/>
</dbReference>
<dbReference type="Gene3D" id="3.40.50.360">
    <property type="match status" value="1"/>
</dbReference>
<proteinExistence type="predicted"/>
<gene>
    <name evidence="3" type="ORF">C7382_12110</name>
</gene>
<keyword evidence="4" id="KW-1185">Reference proteome</keyword>
<dbReference type="OrthoDB" id="652200at2"/>
<keyword evidence="1" id="KW-0560">Oxidoreductase</keyword>
<dbReference type="InterPro" id="IPR046980">
    <property type="entry name" value="KefG/KefF"/>
</dbReference>
<dbReference type="Proteomes" id="UP000245462">
    <property type="component" value="Unassembled WGS sequence"/>
</dbReference>
<dbReference type="InterPro" id="IPR029039">
    <property type="entry name" value="Flavoprotein-like_sf"/>
</dbReference>
<dbReference type="InterPro" id="IPR003680">
    <property type="entry name" value="Flavodoxin_fold"/>
</dbReference>
<dbReference type="GO" id="GO:0009055">
    <property type="term" value="F:electron transfer activity"/>
    <property type="evidence" value="ECO:0007669"/>
    <property type="project" value="TreeGrafter"/>
</dbReference>
<dbReference type="GeneID" id="94551471"/>
<protein>
    <submittedName>
        <fullName evidence="3">NAD(P)H dehydrogenase (Quinone)</fullName>
    </submittedName>
</protein>